<evidence type="ECO:0000313" key="3">
    <source>
        <dbReference type="Proteomes" id="UP000224080"/>
    </source>
</evidence>
<gene>
    <name evidence="2" type="ORF">GX51_04609</name>
</gene>
<feature type="compositionally biased region" description="Low complexity" evidence="1">
    <location>
        <begin position="1"/>
        <end position="18"/>
    </location>
</feature>
<sequence>MAATDSSAPESSSSMTTTKLPAPDRAAEFERFKNFASYTFLFAAPVFIALPPRKLDLYTFSLGAAFLVSANRLSSVHTGSSIVGHIQSRTVGENRPSVFRDLPTPQAEAMQAQLRAARDAEIRERKIVGEELERLKRGQEDGKEKETNIIKKLWMGGEKEGWKERRRREELQALEEGKGYGDMIKDHILDVITWGQKDVEPGEEESDKQNGGGVEERGKQN</sequence>
<proteinExistence type="predicted"/>
<organism evidence="2 3">
    <name type="scientific">Blastomyces parvus</name>
    <dbReference type="NCBI Taxonomy" id="2060905"/>
    <lineage>
        <taxon>Eukaryota</taxon>
        <taxon>Fungi</taxon>
        <taxon>Dikarya</taxon>
        <taxon>Ascomycota</taxon>
        <taxon>Pezizomycotina</taxon>
        <taxon>Eurotiomycetes</taxon>
        <taxon>Eurotiomycetidae</taxon>
        <taxon>Onygenales</taxon>
        <taxon>Ajellomycetaceae</taxon>
        <taxon>Blastomyces</taxon>
    </lineage>
</organism>
<feature type="region of interest" description="Disordered" evidence="1">
    <location>
        <begin position="195"/>
        <end position="221"/>
    </location>
</feature>
<evidence type="ECO:0000313" key="2">
    <source>
        <dbReference type="EMBL" id="PGH02441.1"/>
    </source>
</evidence>
<accession>A0A2B7X0Y0</accession>
<name>A0A2B7X0Y0_9EURO</name>
<dbReference type="Proteomes" id="UP000224080">
    <property type="component" value="Unassembled WGS sequence"/>
</dbReference>
<dbReference type="AlphaFoldDB" id="A0A2B7X0Y0"/>
<comment type="caution">
    <text evidence="2">The sequence shown here is derived from an EMBL/GenBank/DDBJ whole genome shotgun (WGS) entry which is preliminary data.</text>
</comment>
<evidence type="ECO:0000256" key="1">
    <source>
        <dbReference type="SAM" id="MobiDB-lite"/>
    </source>
</evidence>
<protein>
    <submittedName>
        <fullName evidence="2">Uncharacterized protein</fullName>
    </submittedName>
</protein>
<dbReference type="OrthoDB" id="5411041at2759"/>
<dbReference type="EMBL" id="PDNC01000059">
    <property type="protein sequence ID" value="PGH02441.1"/>
    <property type="molecule type" value="Genomic_DNA"/>
</dbReference>
<feature type="region of interest" description="Disordered" evidence="1">
    <location>
        <begin position="1"/>
        <end position="20"/>
    </location>
</feature>
<reference evidence="2 3" key="1">
    <citation type="submission" date="2017-10" db="EMBL/GenBank/DDBJ databases">
        <title>Comparative genomics in systemic dimorphic fungi from Ajellomycetaceae.</title>
        <authorList>
            <person name="Munoz J.F."/>
            <person name="Mcewen J.G."/>
            <person name="Clay O.K."/>
            <person name="Cuomo C.A."/>
        </authorList>
    </citation>
    <scope>NUCLEOTIDE SEQUENCE [LARGE SCALE GENOMIC DNA]</scope>
    <source>
        <strain evidence="2 3">UAMH130</strain>
    </source>
</reference>
<keyword evidence="3" id="KW-1185">Reference proteome</keyword>